<dbReference type="AlphaFoldDB" id="A0A1X1YAJ6"/>
<sequence length="126" mass="13727">MPTEVTATVVIGPIDANSYHGQPHGDRKLFCPSHMLVLIEGSRPTWIVQPCPLMGRGQPSRARIRPSDPRHLLPAALLGYAALTRPELLNGSDRLRAVVELDPTGSDVRILPLDDDLAAHALEVEQ</sequence>
<organism evidence="1 2">
    <name type="scientific">Mycolicibacter longobardus</name>
    <dbReference type="NCBI Taxonomy" id="1108812"/>
    <lineage>
        <taxon>Bacteria</taxon>
        <taxon>Bacillati</taxon>
        <taxon>Actinomycetota</taxon>
        <taxon>Actinomycetes</taxon>
        <taxon>Mycobacteriales</taxon>
        <taxon>Mycobacteriaceae</taxon>
        <taxon>Mycolicibacter</taxon>
    </lineage>
</organism>
<name>A0A1X1YAJ6_9MYCO</name>
<evidence type="ECO:0000313" key="2">
    <source>
        <dbReference type="Proteomes" id="UP000193866"/>
    </source>
</evidence>
<reference evidence="1 2" key="1">
    <citation type="submission" date="2016-01" db="EMBL/GenBank/DDBJ databases">
        <title>The new phylogeny of the genus Mycobacterium.</title>
        <authorList>
            <person name="Tarcisio F."/>
            <person name="Conor M."/>
            <person name="Antonella G."/>
            <person name="Elisabetta G."/>
            <person name="Giulia F.S."/>
            <person name="Sara T."/>
            <person name="Anna F."/>
            <person name="Clotilde B."/>
            <person name="Roberto B."/>
            <person name="Veronica D.S."/>
            <person name="Fabio R."/>
            <person name="Monica P."/>
            <person name="Olivier J."/>
            <person name="Enrico T."/>
            <person name="Nicola S."/>
        </authorList>
    </citation>
    <scope>NUCLEOTIDE SEQUENCE [LARGE SCALE GENOMIC DNA]</scope>
    <source>
        <strain evidence="1 2">DSM 45394</strain>
    </source>
</reference>
<protein>
    <submittedName>
        <fullName evidence="1">Uncharacterized protein</fullName>
    </submittedName>
</protein>
<comment type="caution">
    <text evidence="1">The sequence shown here is derived from an EMBL/GenBank/DDBJ whole genome shotgun (WGS) entry which is preliminary data.</text>
</comment>
<dbReference type="OrthoDB" id="4774346at2"/>
<gene>
    <name evidence="1" type="ORF">AWC16_20035</name>
</gene>
<dbReference type="STRING" id="1108812.AWC16_20035"/>
<dbReference type="RefSeq" id="WP_085266316.1">
    <property type="nucleotide sequence ID" value="NZ_LQPG01000039.1"/>
</dbReference>
<proteinExistence type="predicted"/>
<accession>A0A1X1YAJ6</accession>
<dbReference type="Proteomes" id="UP000193866">
    <property type="component" value="Unassembled WGS sequence"/>
</dbReference>
<evidence type="ECO:0000313" key="1">
    <source>
        <dbReference type="EMBL" id="ORW08030.1"/>
    </source>
</evidence>
<keyword evidence="2" id="KW-1185">Reference proteome</keyword>
<dbReference type="EMBL" id="LQPG01000039">
    <property type="protein sequence ID" value="ORW08030.1"/>
    <property type="molecule type" value="Genomic_DNA"/>
</dbReference>